<proteinExistence type="predicted"/>
<organism evidence="1 2">
    <name type="scientific">Actinospica durhamensis</name>
    <dbReference type="NCBI Taxonomy" id="1508375"/>
    <lineage>
        <taxon>Bacteria</taxon>
        <taxon>Bacillati</taxon>
        <taxon>Actinomycetota</taxon>
        <taxon>Actinomycetes</taxon>
        <taxon>Catenulisporales</taxon>
        <taxon>Actinospicaceae</taxon>
        <taxon>Actinospica</taxon>
    </lineage>
</organism>
<keyword evidence="2" id="KW-1185">Reference proteome</keyword>
<dbReference type="Gene3D" id="3.40.50.720">
    <property type="entry name" value="NAD(P)-binding Rossmann-like Domain"/>
    <property type="match status" value="1"/>
</dbReference>
<protein>
    <submittedName>
        <fullName evidence="1">NAD-dependent epimerase</fullName>
    </submittedName>
</protein>
<accession>A0A941IT60</accession>
<evidence type="ECO:0000313" key="1">
    <source>
        <dbReference type="EMBL" id="MBR7839324.1"/>
    </source>
</evidence>
<dbReference type="AlphaFoldDB" id="A0A941IT60"/>
<comment type="caution">
    <text evidence="1">The sequence shown here is derived from an EMBL/GenBank/DDBJ whole genome shotgun (WGS) entry which is preliminary data.</text>
</comment>
<dbReference type="InterPro" id="IPR036291">
    <property type="entry name" value="NAD(P)-bd_dom_sf"/>
</dbReference>
<reference evidence="1" key="1">
    <citation type="submission" date="2021-04" db="EMBL/GenBank/DDBJ databases">
        <title>Genome based classification of Actinospica acidithermotolerans sp. nov., an actinobacterium isolated from an Indonesian hot spring.</title>
        <authorList>
            <person name="Kusuma A.B."/>
            <person name="Putra K.E."/>
            <person name="Nafisah S."/>
            <person name="Loh J."/>
            <person name="Nouioui I."/>
            <person name="Goodfellow M."/>
        </authorList>
    </citation>
    <scope>NUCLEOTIDE SEQUENCE</scope>
    <source>
        <strain evidence="1">CSCA 57</strain>
    </source>
</reference>
<name>A0A941IT60_9ACTN</name>
<evidence type="ECO:0000313" key="2">
    <source>
        <dbReference type="Proteomes" id="UP000675781"/>
    </source>
</evidence>
<dbReference type="RefSeq" id="WP_212533761.1">
    <property type="nucleotide sequence ID" value="NZ_JAGSOG010000422.1"/>
</dbReference>
<gene>
    <name evidence="1" type="ORF">KDL01_39050</name>
</gene>
<dbReference type="Proteomes" id="UP000675781">
    <property type="component" value="Unassembled WGS sequence"/>
</dbReference>
<dbReference type="SUPFAM" id="SSF51735">
    <property type="entry name" value="NAD(P)-binding Rossmann-fold domains"/>
    <property type="match status" value="1"/>
</dbReference>
<dbReference type="EMBL" id="JAGSOG010000422">
    <property type="protein sequence ID" value="MBR7839324.1"/>
    <property type="molecule type" value="Genomic_DNA"/>
</dbReference>
<sequence length="348" mass="37335">MPDRIPAFMIVGMRILIIGGGRFLGRAFATEALAMNAGHDVTVFNRGRTSVDPPGVQVIRGDREKTADLERLAAAAGAGWDLVVDTCGYQPAVVGESARMLADHAAAYLFISSISAYELWPSEPITATSPKFACDPHETEGEYGPLKAGCERAVEEHFPGRTITLDAGLIVGPHENQGRLTWWLSRIARGGPVLAPAEPKRRIAPIDARDLARFGLTCAAQGSYGAFAVPGPGTESMEDMLEACVAATGSDARLVWADEAFLLEHEVDQWTGLPLWAAADGPTSAVWAVDTGPAQAAGLTWRPIADTVRDTWAWLSTVEDLSDEDGRIKGHGLPRTREEELLELLAAR</sequence>